<dbReference type="EMBL" id="JAJAUY010000189">
    <property type="protein sequence ID" value="MCB5183222.1"/>
    <property type="molecule type" value="Genomic_DNA"/>
</dbReference>
<evidence type="ECO:0000313" key="1">
    <source>
        <dbReference type="EMBL" id="MCB5183222.1"/>
    </source>
</evidence>
<dbReference type="Proteomes" id="UP001199054">
    <property type="component" value="Unassembled WGS sequence"/>
</dbReference>
<reference evidence="1 2" key="1">
    <citation type="submission" date="2021-10" db="EMBL/GenBank/DDBJ databases">
        <title>Streptomyces sp. strain SMC 277, a novel streptomycete isolated from soil.</title>
        <authorList>
            <person name="Chanama M."/>
        </authorList>
    </citation>
    <scope>NUCLEOTIDE SEQUENCE [LARGE SCALE GENOMIC DNA]</scope>
    <source>
        <strain evidence="1 2">SMC 277</strain>
    </source>
</reference>
<keyword evidence="2" id="KW-1185">Reference proteome</keyword>
<proteinExistence type="predicted"/>
<protein>
    <recommendedName>
        <fullName evidence="3">Fe2OG dioxygenase domain-containing protein</fullName>
    </recommendedName>
</protein>
<organism evidence="1 2">
    <name type="scientific">Streptomyces antimicrobicus</name>
    <dbReference type="NCBI Taxonomy" id="2883108"/>
    <lineage>
        <taxon>Bacteria</taxon>
        <taxon>Bacillati</taxon>
        <taxon>Actinomycetota</taxon>
        <taxon>Actinomycetes</taxon>
        <taxon>Kitasatosporales</taxon>
        <taxon>Streptomycetaceae</taxon>
        <taxon>Streptomyces</taxon>
    </lineage>
</organism>
<name>A0ABS8BF11_9ACTN</name>
<gene>
    <name evidence="1" type="ORF">LG632_28185</name>
</gene>
<sequence length="287" mass="30973">MTATDGPAPVTVTGTVHPPDYFRVVERDGIDWDVWTDVLRGRIAVAHFRGALAAEACERIARALWDSPALQAPAGTRKGYRLGPDLVGSADMDAYLDAVERTRPEVDAVLAAAGDRSVPALLAAYRAYAADRGLEVRLAEHGGRRAAAYKLRVRTSAAGFALLPHDDAETLRRAPHLKGFEVQDAAHICAAVACVENDRGGELVCWNLSPDQESRAALGYGYDTRGYPERSLAGYQRLTVPVRPGDLHVFDAGLVHAVGRPAGTGTHRTGVQWNMAFHDATTILQWS</sequence>
<comment type="caution">
    <text evidence="1">The sequence shown here is derived from an EMBL/GenBank/DDBJ whole genome shotgun (WGS) entry which is preliminary data.</text>
</comment>
<dbReference type="Gene3D" id="2.60.120.620">
    <property type="entry name" value="q2cbj1_9rhob like domain"/>
    <property type="match status" value="1"/>
</dbReference>
<accession>A0ABS8BF11</accession>
<evidence type="ECO:0008006" key="3">
    <source>
        <dbReference type="Google" id="ProtNLM"/>
    </source>
</evidence>
<evidence type="ECO:0000313" key="2">
    <source>
        <dbReference type="Proteomes" id="UP001199054"/>
    </source>
</evidence>
<dbReference type="RefSeq" id="WP_226730474.1">
    <property type="nucleotide sequence ID" value="NZ_JAJAUY010000189.1"/>
</dbReference>